<organism evidence="1 2">
    <name type="scientific">Candidatus Onthovivens merdipullorum</name>
    <dbReference type="NCBI Taxonomy" id="2840889"/>
    <lineage>
        <taxon>Bacteria</taxon>
        <taxon>Bacillati</taxon>
        <taxon>Bacillota</taxon>
        <taxon>Bacilli</taxon>
        <taxon>Bacillales</taxon>
        <taxon>Candidatus Onthovivens</taxon>
    </lineage>
</organism>
<dbReference type="PROSITE" id="PS51257">
    <property type="entry name" value="PROKAR_LIPOPROTEIN"/>
    <property type="match status" value="1"/>
</dbReference>
<gene>
    <name evidence="1" type="ORF">IAC58_03515</name>
</gene>
<reference evidence="1" key="2">
    <citation type="journal article" date="2021" name="PeerJ">
        <title>Extensive microbial diversity within the chicken gut microbiome revealed by metagenomics and culture.</title>
        <authorList>
            <person name="Gilroy R."/>
            <person name="Ravi A."/>
            <person name="Getino M."/>
            <person name="Pursley I."/>
            <person name="Horton D.L."/>
            <person name="Alikhan N.F."/>
            <person name="Baker D."/>
            <person name="Gharbi K."/>
            <person name="Hall N."/>
            <person name="Watson M."/>
            <person name="Adriaenssens E.M."/>
            <person name="Foster-Nyarko E."/>
            <person name="Jarju S."/>
            <person name="Secka A."/>
            <person name="Antonio M."/>
            <person name="Oren A."/>
            <person name="Chaudhuri R.R."/>
            <person name="La Ragione R."/>
            <person name="Hildebrand F."/>
            <person name="Pallen M.J."/>
        </authorList>
    </citation>
    <scope>NUCLEOTIDE SEQUENCE</scope>
    <source>
        <strain evidence="1">11159</strain>
    </source>
</reference>
<evidence type="ECO:0000313" key="2">
    <source>
        <dbReference type="Proteomes" id="UP000823613"/>
    </source>
</evidence>
<proteinExistence type="predicted"/>
<dbReference type="EMBL" id="JADIMY010000075">
    <property type="protein sequence ID" value="MBO8427601.1"/>
    <property type="molecule type" value="Genomic_DNA"/>
</dbReference>
<sequence length="452" mass="51902">MKNRSRVINAIVILALPLVITSCKSNDNNKVYIDPYFESYSEGVRKLQDLTNYRLTLDIAGESYDYVYTDNYYYNGYLNTGYIKNNGEVYPFEIYGDVVYPLELMSGVSDFHSLVNGVSSLDLTTLTFSDSGIGEITSNNGRRTFLEFVGIDETPLNVTDYSLALLNNNISSAFFSMSVQNGTDSYQIEVYFDEINDVSFDIVDNYIANGGTYYTITEDFATIRTLFSNSNFTNLIRDENNEIIGHEYFTKNYYVVTYDPDKVELADLYMNAYYGANNETLKINAINTDGSSTIVNYPQNGIYICYVSYDRNINDYVIQPVFKRPYNSEITDITVGMNYPTTLSLFSHFNLFNYNEENEMYYTTAYDVGVDMYYKLAVDTMIEEGSIVEMVGCGFNYELNETDINKSTVNLYVFVNVNGSPLYAEFEFTNFNETVFEPLEELTTNWTYDFYL</sequence>
<evidence type="ECO:0008006" key="3">
    <source>
        <dbReference type="Google" id="ProtNLM"/>
    </source>
</evidence>
<comment type="caution">
    <text evidence="1">The sequence shown here is derived from an EMBL/GenBank/DDBJ whole genome shotgun (WGS) entry which is preliminary data.</text>
</comment>
<accession>A0A9D9DI28</accession>
<evidence type="ECO:0000313" key="1">
    <source>
        <dbReference type="EMBL" id="MBO8427601.1"/>
    </source>
</evidence>
<name>A0A9D9DI28_9BACL</name>
<protein>
    <recommendedName>
        <fullName evidence="3">Lipoprotein</fullName>
    </recommendedName>
</protein>
<reference evidence="1" key="1">
    <citation type="submission" date="2020-10" db="EMBL/GenBank/DDBJ databases">
        <authorList>
            <person name="Gilroy R."/>
        </authorList>
    </citation>
    <scope>NUCLEOTIDE SEQUENCE</scope>
    <source>
        <strain evidence="1">11159</strain>
    </source>
</reference>
<dbReference type="Proteomes" id="UP000823613">
    <property type="component" value="Unassembled WGS sequence"/>
</dbReference>
<dbReference type="AlphaFoldDB" id="A0A9D9DI28"/>